<accession>H2YH82</accession>
<dbReference type="GeneTree" id="ENSGT00640000091519"/>
<dbReference type="Ensembl" id="ENSCSAVT00000004748.1">
    <property type="protein sequence ID" value="ENSCSAVP00000004681.1"/>
    <property type="gene ID" value="ENSCSAVG00000002791.1"/>
</dbReference>
<reference evidence="2" key="3">
    <citation type="submission" date="2025-09" db="UniProtKB">
        <authorList>
            <consortium name="Ensembl"/>
        </authorList>
    </citation>
    <scope>IDENTIFICATION</scope>
</reference>
<keyword evidence="3" id="KW-1185">Reference proteome</keyword>
<evidence type="ECO:0000256" key="1">
    <source>
        <dbReference type="ARBA" id="ARBA00023002"/>
    </source>
</evidence>
<keyword evidence="1" id="KW-0560">Oxidoreductase</keyword>
<dbReference type="GO" id="GO:0004497">
    <property type="term" value="F:monooxygenase activity"/>
    <property type="evidence" value="ECO:0007669"/>
    <property type="project" value="TreeGrafter"/>
</dbReference>
<dbReference type="PANTHER" id="PTHR43539">
    <property type="entry name" value="FLAVIN-BINDING MONOOXYGENASE-LIKE PROTEIN (AFU_ORTHOLOGUE AFUA_4G09220)"/>
    <property type="match status" value="1"/>
</dbReference>
<sequence>EYCVIGAGPGGLQMAYFLEKAARDYLVFEKGYGAGTFYEKYPIHRKLISINKVFTGKTNKEFNFRHDWNSLISHDESLVIPKYSQDFFPPADTLVQYLNDFATKLNLKIQYNSTMHDVMKREDKLFQMWDQHDNVYTCKYVIIATGIAKPNDIKFPGSELTVGYEDLTTAIEPYEGKNVWILGRGNSAYETAQHILGVTNFIAMMAKGRNRLAWATHYVGDLRAVNNDLLDNYQLKSLDGLFEGLLFNLMIKKIDGRSLGDVTVLNLKRSNLTGRIYTLEPGSDRDTIPGGKHLKRFETDPTRRGFDHVIRCLGFKFDDSVFHPSIKLRKSGKLTSTGKYPYISPMYESLDVPHLFFAGTNTHSLDHRKSAGGFIHGYRYTVRTLHRILEWRNHGVQWPAVKFNNPLDLLPNILKRINEASDIYQMFSEICDVIIYDENKISSKYLAGFPCSLVSLLPVVSGHEVKGPVMVLVMEYGKNFSGVGKDVFSENRAAGDPREGHRASLLHPVLYFYKELFTPSDYVKKHRQWILPVPDTLVSLIEEFTTKFDAERTHVLMIRRFIEDSLGVDTRHWFADQCLKISLTTSNIPLGCQQ</sequence>
<dbReference type="GO" id="GO:0050660">
    <property type="term" value="F:flavin adenine dinucleotide binding"/>
    <property type="evidence" value="ECO:0007669"/>
    <property type="project" value="TreeGrafter"/>
</dbReference>
<name>H2YH82_CIOSA</name>
<dbReference type="InterPro" id="IPR036188">
    <property type="entry name" value="FAD/NAD-bd_sf"/>
</dbReference>
<dbReference type="Gene3D" id="3.50.50.60">
    <property type="entry name" value="FAD/NAD(P)-binding domain"/>
    <property type="match status" value="1"/>
</dbReference>
<dbReference type="InParanoid" id="H2YH82"/>
<dbReference type="PANTHER" id="PTHR43539:SF23">
    <property type="entry name" value="FAD-DEPENDENT OXIDOREDUCTASE DOMAIN-CONTAINING PROTEIN 2"/>
    <property type="match status" value="1"/>
</dbReference>
<reference evidence="3" key="1">
    <citation type="submission" date="2003-08" db="EMBL/GenBank/DDBJ databases">
        <authorList>
            <person name="Birren B."/>
            <person name="Nusbaum C."/>
            <person name="Abebe A."/>
            <person name="Abouelleil A."/>
            <person name="Adekoya E."/>
            <person name="Ait-zahra M."/>
            <person name="Allen N."/>
            <person name="Allen T."/>
            <person name="An P."/>
            <person name="Anderson M."/>
            <person name="Anderson S."/>
            <person name="Arachchi H."/>
            <person name="Armbruster J."/>
            <person name="Bachantsang P."/>
            <person name="Baldwin J."/>
            <person name="Barry A."/>
            <person name="Bayul T."/>
            <person name="Blitshsteyn B."/>
            <person name="Bloom T."/>
            <person name="Blye J."/>
            <person name="Boguslavskiy L."/>
            <person name="Borowsky M."/>
            <person name="Boukhgalter B."/>
            <person name="Brunache A."/>
            <person name="Butler J."/>
            <person name="Calixte N."/>
            <person name="Calvo S."/>
            <person name="Camarata J."/>
            <person name="Campo K."/>
            <person name="Chang J."/>
            <person name="Cheshatsang Y."/>
            <person name="Citroen M."/>
            <person name="Collymore A."/>
            <person name="Considine T."/>
            <person name="Cook A."/>
            <person name="Cooke P."/>
            <person name="Corum B."/>
            <person name="Cuomo C."/>
            <person name="David R."/>
            <person name="Dawoe T."/>
            <person name="Degray S."/>
            <person name="Dodge S."/>
            <person name="Dooley K."/>
            <person name="Dorje P."/>
            <person name="Dorjee K."/>
            <person name="Dorris L."/>
            <person name="Duffey N."/>
            <person name="Dupes A."/>
            <person name="Elkins T."/>
            <person name="Engels R."/>
            <person name="Erickson J."/>
            <person name="Farina A."/>
            <person name="Faro S."/>
            <person name="Ferreira P."/>
            <person name="Fischer H."/>
            <person name="Fitzgerald M."/>
            <person name="Foley K."/>
            <person name="Gage D."/>
            <person name="Galagan J."/>
            <person name="Gearin G."/>
            <person name="Gnerre S."/>
            <person name="Gnirke A."/>
            <person name="Goyette A."/>
            <person name="Graham J."/>
            <person name="Grandbois E."/>
            <person name="Gyaltsen K."/>
            <person name="Hafez N."/>
            <person name="Hagopian D."/>
            <person name="Hagos B."/>
            <person name="Hall J."/>
            <person name="Hatcher B."/>
            <person name="Heller A."/>
            <person name="Higgins H."/>
            <person name="Honan T."/>
            <person name="Horn A."/>
            <person name="Houde N."/>
            <person name="Hughes L."/>
            <person name="Hulme W."/>
            <person name="Husby E."/>
            <person name="Iliev I."/>
            <person name="Jaffe D."/>
            <person name="Jones C."/>
            <person name="Kamal M."/>
            <person name="Kamat A."/>
            <person name="Kamvysselis M."/>
            <person name="Karlsson E."/>
            <person name="Kells C."/>
            <person name="Kieu A."/>
            <person name="Kisner P."/>
            <person name="Kodira C."/>
            <person name="Kulbokas E."/>
            <person name="Labutti K."/>
            <person name="Lama D."/>
            <person name="Landers T."/>
            <person name="Leger J."/>
            <person name="Levine S."/>
            <person name="Lewis D."/>
            <person name="Lewis T."/>
            <person name="Lindblad-toh K."/>
            <person name="Liu X."/>
            <person name="Lokyitsang T."/>
            <person name="Lokyitsang Y."/>
            <person name="Lucien O."/>
            <person name="Lui A."/>
            <person name="Ma L.J."/>
            <person name="Mabbitt R."/>
            <person name="Macdonald J."/>
            <person name="Maclean C."/>
            <person name="Major J."/>
            <person name="Manning J."/>
            <person name="Marabella R."/>
            <person name="Maru K."/>
            <person name="Matthews C."/>
            <person name="Mauceli E."/>
            <person name="Mccarthy M."/>
            <person name="Mcdonough S."/>
            <person name="Mcghee T."/>
            <person name="Meldrim J."/>
            <person name="Meneus L."/>
            <person name="Mesirov J."/>
            <person name="Mihalev A."/>
            <person name="Mihova T."/>
            <person name="Mikkelsen T."/>
            <person name="Mlenga V."/>
            <person name="Moru K."/>
            <person name="Mozes J."/>
            <person name="Mulrain L."/>
            <person name="Munson G."/>
            <person name="Naylor J."/>
            <person name="Newes C."/>
            <person name="Nguyen C."/>
            <person name="Nguyen N."/>
            <person name="Nguyen T."/>
            <person name="Nicol R."/>
            <person name="Nielsen C."/>
            <person name="Nizzari M."/>
            <person name="Norbu C."/>
            <person name="Norbu N."/>
            <person name="O'donnell P."/>
            <person name="Okoawo O."/>
            <person name="O'leary S."/>
            <person name="Omotosho B."/>
            <person name="O'neill K."/>
            <person name="Osman S."/>
            <person name="Parker S."/>
            <person name="Perrin D."/>
            <person name="Phunkhang P."/>
            <person name="Piqani B."/>
            <person name="Purcell S."/>
            <person name="Rachupka T."/>
            <person name="Ramasamy U."/>
            <person name="Rameau R."/>
            <person name="Ray V."/>
            <person name="Raymond C."/>
            <person name="Retta R."/>
            <person name="Richardson S."/>
            <person name="Rise C."/>
            <person name="Rodriguez J."/>
            <person name="Rogers J."/>
            <person name="Rogov P."/>
            <person name="Rutman M."/>
            <person name="Schupbach R."/>
            <person name="Seaman C."/>
            <person name="Settipalli S."/>
            <person name="Sharpe T."/>
            <person name="Sheridan J."/>
            <person name="Sherpa N."/>
            <person name="Shi J."/>
            <person name="Smirnov S."/>
            <person name="Smith C."/>
            <person name="Sougnez C."/>
            <person name="Spencer B."/>
            <person name="Stalker J."/>
            <person name="Stange-thomann N."/>
            <person name="Stavropoulos S."/>
            <person name="Stetson K."/>
            <person name="Stone C."/>
            <person name="Stone S."/>
            <person name="Stubbs M."/>
            <person name="Talamas J."/>
            <person name="Tchuinga P."/>
            <person name="Tenzing P."/>
            <person name="Tesfaye S."/>
            <person name="Theodore J."/>
            <person name="Thoulutsang Y."/>
            <person name="Topham K."/>
            <person name="Towey S."/>
            <person name="Tsamla T."/>
            <person name="Tsomo N."/>
            <person name="Vallee D."/>
            <person name="Vassiliev H."/>
            <person name="Venkataraman V."/>
            <person name="Vinson J."/>
            <person name="Vo A."/>
            <person name="Wade C."/>
            <person name="Wang S."/>
            <person name="Wangchuk T."/>
            <person name="Wangdi T."/>
            <person name="Whittaker C."/>
            <person name="Wilkinson J."/>
            <person name="Wu Y."/>
            <person name="Wyman D."/>
            <person name="Yadav S."/>
            <person name="Yang S."/>
            <person name="Yang X."/>
            <person name="Yeager S."/>
            <person name="Yee E."/>
            <person name="Young G."/>
            <person name="Zainoun J."/>
            <person name="Zembeck L."/>
            <person name="Zimmer A."/>
            <person name="Zody M."/>
            <person name="Lander E."/>
        </authorList>
    </citation>
    <scope>NUCLEOTIDE SEQUENCE [LARGE SCALE GENOMIC DNA]</scope>
</reference>
<dbReference type="SUPFAM" id="SSF51905">
    <property type="entry name" value="FAD/NAD(P)-binding domain"/>
    <property type="match status" value="1"/>
</dbReference>
<proteinExistence type="predicted"/>
<dbReference type="Proteomes" id="UP000007875">
    <property type="component" value="Unassembled WGS sequence"/>
</dbReference>
<dbReference type="OMA" id="DRVIRCM"/>
<reference evidence="2" key="2">
    <citation type="submission" date="2025-08" db="UniProtKB">
        <authorList>
            <consortium name="Ensembl"/>
        </authorList>
    </citation>
    <scope>IDENTIFICATION</scope>
</reference>
<organism evidence="2 3">
    <name type="scientific">Ciona savignyi</name>
    <name type="common">Pacific transparent sea squirt</name>
    <dbReference type="NCBI Taxonomy" id="51511"/>
    <lineage>
        <taxon>Eukaryota</taxon>
        <taxon>Metazoa</taxon>
        <taxon>Chordata</taxon>
        <taxon>Tunicata</taxon>
        <taxon>Ascidiacea</taxon>
        <taxon>Phlebobranchia</taxon>
        <taxon>Cionidae</taxon>
        <taxon>Ciona</taxon>
    </lineage>
</organism>
<dbReference type="HOGENOM" id="CLU_014290_0_0_1"/>
<evidence type="ECO:0008006" key="4">
    <source>
        <dbReference type="Google" id="ProtNLM"/>
    </source>
</evidence>
<dbReference type="InterPro" id="IPR050982">
    <property type="entry name" value="Auxin_biosynth/cation_transpt"/>
</dbReference>
<dbReference type="Pfam" id="PF13738">
    <property type="entry name" value="Pyr_redox_3"/>
    <property type="match status" value="1"/>
</dbReference>
<dbReference type="STRING" id="51511.ENSCSAVP00000004681"/>
<evidence type="ECO:0000313" key="3">
    <source>
        <dbReference type="Proteomes" id="UP000007875"/>
    </source>
</evidence>
<dbReference type="GO" id="GO:0036503">
    <property type="term" value="P:ERAD pathway"/>
    <property type="evidence" value="ECO:0007669"/>
    <property type="project" value="TreeGrafter"/>
</dbReference>
<dbReference type="GO" id="GO:0005788">
    <property type="term" value="C:endoplasmic reticulum lumen"/>
    <property type="evidence" value="ECO:0007669"/>
    <property type="project" value="TreeGrafter"/>
</dbReference>
<protein>
    <recommendedName>
        <fullName evidence="4">FAD/NAD(P)-binding domain-containing protein</fullName>
    </recommendedName>
</protein>
<dbReference type="eggNOG" id="KOG1399">
    <property type="taxonomic scope" value="Eukaryota"/>
</dbReference>
<dbReference type="AlphaFoldDB" id="H2YH82"/>
<dbReference type="FunFam" id="3.50.50.60:FF:000521">
    <property type="entry name" value="FAD dependent oxidoreductase domain containing 2"/>
    <property type="match status" value="1"/>
</dbReference>
<evidence type="ECO:0000313" key="2">
    <source>
        <dbReference type="Ensembl" id="ENSCSAVP00000004681.1"/>
    </source>
</evidence>